<accession>A0A367KHV0</accession>
<keyword evidence="2" id="KW-1185">Reference proteome</keyword>
<name>A0A367KHV0_RHIST</name>
<dbReference type="EMBL" id="PJQM01001700">
    <property type="protein sequence ID" value="RCI01710.1"/>
    <property type="molecule type" value="Genomic_DNA"/>
</dbReference>
<evidence type="ECO:0000313" key="2">
    <source>
        <dbReference type="Proteomes" id="UP000253551"/>
    </source>
</evidence>
<proteinExistence type="predicted"/>
<sequence length="193" mass="22266">MSIIFLLFNSKCLKLTLEIIQCLKALIKNKKEKRLKDIEKTSPHGVDLMKNEGSFYIYRWILSLKAKLSVYEASRYLTIVHQPFLRRSGNFLEDMLNMDEGRFVQHARMSRSAFFNLIDTIKDLPGYNPPNKRRPQEDIRVQVLCVLIRLGNHGNASSIGQIAYKCGVSEGSVSKFTERFFEAILSIPSDYIK</sequence>
<evidence type="ECO:0008006" key="3">
    <source>
        <dbReference type="Google" id="ProtNLM"/>
    </source>
</evidence>
<gene>
    <name evidence="1" type="ORF">CU098_010765</name>
</gene>
<dbReference type="OrthoDB" id="2276543at2759"/>
<dbReference type="AlphaFoldDB" id="A0A367KHV0"/>
<organism evidence="1 2">
    <name type="scientific">Rhizopus stolonifer</name>
    <name type="common">Rhizopus nigricans</name>
    <dbReference type="NCBI Taxonomy" id="4846"/>
    <lineage>
        <taxon>Eukaryota</taxon>
        <taxon>Fungi</taxon>
        <taxon>Fungi incertae sedis</taxon>
        <taxon>Mucoromycota</taxon>
        <taxon>Mucoromycotina</taxon>
        <taxon>Mucoromycetes</taxon>
        <taxon>Mucorales</taxon>
        <taxon>Mucorineae</taxon>
        <taxon>Rhizopodaceae</taxon>
        <taxon>Rhizopus</taxon>
    </lineage>
</organism>
<reference evidence="1 2" key="1">
    <citation type="journal article" date="2018" name="G3 (Bethesda)">
        <title>Phylogenetic and Phylogenomic Definition of Rhizopus Species.</title>
        <authorList>
            <person name="Gryganskyi A.P."/>
            <person name="Golan J."/>
            <person name="Dolatabadi S."/>
            <person name="Mondo S."/>
            <person name="Robb S."/>
            <person name="Idnurm A."/>
            <person name="Muszewska A."/>
            <person name="Steczkiewicz K."/>
            <person name="Masonjones S."/>
            <person name="Liao H.L."/>
            <person name="Gajdeczka M.T."/>
            <person name="Anike F."/>
            <person name="Vuek A."/>
            <person name="Anishchenko I.M."/>
            <person name="Voigt K."/>
            <person name="de Hoog G.S."/>
            <person name="Smith M.E."/>
            <person name="Heitman J."/>
            <person name="Vilgalys R."/>
            <person name="Stajich J.E."/>
        </authorList>
    </citation>
    <scope>NUCLEOTIDE SEQUENCE [LARGE SCALE GENOMIC DNA]</scope>
    <source>
        <strain evidence="1 2">LSU 92-RS-03</strain>
    </source>
</reference>
<protein>
    <recommendedName>
        <fullName evidence="3">DDE Tnp4 domain-containing protein</fullName>
    </recommendedName>
</protein>
<dbReference type="Proteomes" id="UP000253551">
    <property type="component" value="Unassembled WGS sequence"/>
</dbReference>
<dbReference type="STRING" id="4846.A0A367KHV0"/>
<evidence type="ECO:0000313" key="1">
    <source>
        <dbReference type="EMBL" id="RCI01710.1"/>
    </source>
</evidence>
<comment type="caution">
    <text evidence="1">The sequence shown here is derived from an EMBL/GenBank/DDBJ whole genome shotgun (WGS) entry which is preliminary data.</text>
</comment>